<protein>
    <recommendedName>
        <fullName evidence="2">YprB ribonuclease H-like domain-containing protein</fullName>
    </recommendedName>
</protein>
<dbReference type="InterPro" id="IPR012337">
    <property type="entry name" value="RNaseH-like_sf"/>
</dbReference>
<feature type="compositionally biased region" description="Low complexity" evidence="1">
    <location>
        <begin position="55"/>
        <end position="67"/>
    </location>
</feature>
<organism evidence="3 4">
    <name type="scientific">Thiohalocapsa halophila</name>
    <dbReference type="NCBI Taxonomy" id="69359"/>
    <lineage>
        <taxon>Bacteria</taxon>
        <taxon>Pseudomonadati</taxon>
        <taxon>Pseudomonadota</taxon>
        <taxon>Gammaproteobacteria</taxon>
        <taxon>Chromatiales</taxon>
        <taxon>Chromatiaceae</taxon>
        <taxon>Thiohalocapsa</taxon>
    </lineage>
</organism>
<reference evidence="3 4" key="1">
    <citation type="journal article" date="2020" name="Microorganisms">
        <title>Osmotic Adaptation and Compatible Solute Biosynthesis of Phototrophic Bacteria as Revealed from Genome Analyses.</title>
        <authorList>
            <person name="Imhoff J.F."/>
            <person name="Rahn T."/>
            <person name="Kunzel S."/>
            <person name="Keller A."/>
            <person name="Neulinger S.C."/>
        </authorList>
    </citation>
    <scope>NUCLEOTIDE SEQUENCE [LARGE SCALE GENOMIC DNA]</scope>
    <source>
        <strain evidence="3 4">DSM 6210</strain>
    </source>
</reference>
<dbReference type="RefSeq" id="WP_200241183.1">
    <property type="nucleotide sequence ID" value="NZ_NRRV01000070.1"/>
</dbReference>
<accession>A0ABS1CMN7</accession>
<name>A0ABS1CMN7_9GAMM</name>
<feature type="domain" description="YprB ribonuclease H-like" evidence="2">
    <location>
        <begin position="131"/>
        <end position="295"/>
    </location>
</feature>
<dbReference type="Proteomes" id="UP000748752">
    <property type="component" value="Unassembled WGS sequence"/>
</dbReference>
<sequence>MSSLRERLRRVRGEAAPGAGAPTEASRTRPSLTERLKRLGAARANAPEPDPEPAPASARPPTAAATPDRAHDEAALAAALGAERLAPGVLRVTHSRPLALAHGRCALHPDPAAVTLLQPDAPADPAGWVALDTETSGLAGGTGTWVFVVGLARWRTDRLELVQYLLTRLDAEADLLAQLNTDLAAAELLLSYNGKTFDVPLLAARLRLARLADTASDLLHLDLLHPVRRAFAGVWPDCRLASVERFLLGHERADDLPGAEAPAAWLDWLRRGDGRRLGAVLAHNRVDLLSVAALPARLAAAHRTPAAHGGDVLRIARWWLAAGDSAGARQLLAAAPALDAPARHLLARLHLRAGDWRAAVSLWEPLAADGDAGALEALAKHYEHRAKDPRRALAYARALPAGPDTEHRCRRLMDKALGNLGPHPDLIE</sequence>
<dbReference type="EMBL" id="NRRV01000070">
    <property type="protein sequence ID" value="MBK1633160.1"/>
    <property type="molecule type" value="Genomic_DNA"/>
</dbReference>
<dbReference type="Gene3D" id="1.25.40.10">
    <property type="entry name" value="Tetratricopeptide repeat domain"/>
    <property type="match status" value="1"/>
</dbReference>
<feature type="compositionally biased region" description="Low complexity" evidence="1">
    <location>
        <begin position="14"/>
        <end position="25"/>
    </location>
</feature>
<evidence type="ECO:0000313" key="3">
    <source>
        <dbReference type="EMBL" id="MBK1633160.1"/>
    </source>
</evidence>
<keyword evidence="4" id="KW-1185">Reference proteome</keyword>
<dbReference type="InterPro" id="IPR011990">
    <property type="entry name" value="TPR-like_helical_dom_sf"/>
</dbReference>
<dbReference type="InterPro" id="IPR038720">
    <property type="entry name" value="YprB_RNase_H-like_dom"/>
</dbReference>
<proteinExistence type="predicted"/>
<evidence type="ECO:0000259" key="2">
    <source>
        <dbReference type="Pfam" id="PF13482"/>
    </source>
</evidence>
<dbReference type="Pfam" id="PF13482">
    <property type="entry name" value="RNase_H_2"/>
    <property type="match status" value="1"/>
</dbReference>
<dbReference type="PANTHER" id="PTHR38462:SF1">
    <property type="entry name" value="YPRB RIBONUCLEASE H-LIKE DOMAIN-CONTAINING PROTEIN"/>
    <property type="match status" value="1"/>
</dbReference>
<dbReference type="SUPFAM" id="SSF53098">
    <property type="entry name" value="Ribonuclease H-like"/>
    <property type="match status" value="1"/>
</dbReference>
<comment type="caution">
    <text evidence="3">The sequence shown here is derived from an EMBL/GenBank/DDBJ whole genome shotgun (WGS) entry which is preliminary data.</text>
</comment>
<dbReference type="PANTHER" id="PTHR38462">
    <property type="entry name" value="EXONUCLEASE-LIKE PROTEIN"/>
    <property type="match status" value="1"/>
</dbReference>
<feature type="region of interest" description="Disordered" evidence="1">
    <location>
        <begin position="1"/>
        <end position="70"/>
    </location>
</feature>
<evidence type="ECO:0000256" key="1">
    <source>
        <dbReference type="SAM" id="MobiDB-lite"/>
    </source>
</evidence>
<gene>
    <name evidence="3" type="ORF">CKO31_20880</name>
</gene>
<evidence type="ECO:0000313" key="4">
    <source>
        <dbReference type="Proteomes" id="UP000748752"/>
    </source>
</evidence>